<name>A0A0P9RXP7_PSEA0</name>
<evidence type="ECO:0000259" key="5">
    <source>
        <dbReference type="Pfam" id="PF13377"/>
    </source>
</evidence>
<dbReference type="InterPro" id="IPR046335">
    <property type="entry name" value="LacI/GalR-like_sensor"/>
</dbReference>
<evidence type="ECO:0000256" key="2">
    <source>
        <dbReference type="ARBA" id="ARBA00023015"/>
    </source>
</evidence>
<evidence type="ECO:0000256" key="4">
    <source>
        <dbReference type="ARBA" id="ARBA00023163"/>
    </source>
</evidence>
<evidence type="ECO:0000313" key="6">
    <source>
        <dbReference type="EMBL" id="KPX17281.1"/>
    </source>
</evidence>
<evidence type="ECO:0000256" key="1">
    <source>
        <dbReference type="ARBA" id="ARBA00022491"/>
    </source>
</evidence>
<gene>
    <name evidence="6" type="ORF">ALO71_02495</name>
</gene>
<proteinExistence type="predicted"/>
<comment type="caution">
    <text evidence="6">The sequence shown here is derived from an EMBL/GenBank/DDBJ whole genome shotgun (WGS) entry which is preliminary data.</text>
</comment>
<dbReference type="Pfam" id="PF13377">
    <property type="entry name" value="Peripla_BP_3"/>
    <property type="match status" value="1"/>
</dbReference>
<dbReference type="PANTHER" id="PTHR30146">
    <property type="entry name" value="LACI-RELATED TRANSCRIPTIONAL REPRESSOR"/>
    <property type="match status" value="1"/>
</dbReference>
<dbReference type="PATRIC" id="fig|235272.12.peg.3366"/>
<keyword evidence="1" id="KW-0678">Repressor</keyword>
<sequence length="180" mass="19715">MGLRNVSIPQRLKSKPLVLANCIADDSSLVSYVPDDETGQYRALHYAFSQGYRRPLFINHWESAAILERPMIDGRPQFDILICGNDRIAFCAYQLLLGRGLKIPGDVAVLGYDNMIGISELFIPALTTVQLPYYEIGRNAARHLIESLEVSGAQPSPASGLSAGGQGIVMSDLQGITHQR</sequence>
<dbReference type="PANTHER" id="PTHR30146:SF151">
    <property type="entry name" value="HTH-TYPE TRANSCRIPTIONAL REPRESSOR CYTR"/>
    <property type="match status" value="1"/>
</dbReference>
<dbReference type="SUPFAM" id="SSF53822">
    <property type="entry name" value="Periplasmic binding protein-like I"/>
    <property type="match status" value="1"/>
</dbReference>
<dbReference type="GO" id="GO:0003700">
    <property type="term" value="F:DNA-binding transcription factor activity"/>
    <property type="evidence" value="ECO:0007669"/>
    <property type="project" value="TreeGrafter"/>
</dbReference>
<keyword evidence="2" id="KW-0805">Transcription regulation</keyword>
<keyword evidence="3" id="KW-0238">DNA-binding</keyword>
<protein>
    <submittedName>
        <fullName evidence="6">Sucrose specific transcriptional regulator CscR, LacI family</fullName>
    </submittedName>
</protein>
<organism evidence="6 7">
    <name type="scientific">Pseudomonas amygdali pv. dendropanacis</name>
    <dbReference type="NCBI Taxonomy" id="235272"/>
    <lineage>
        <taxon>Bacteria</taxon>
        <taxon>Pseudomonadati</taxon>
        <taxon>Pseudomonadota</taxon>
        <taxon>Gammaproteobacteria</taxon>
        <taxon>Pseudomonadales</taxon>
        <taxon>Pseudomonadaceae</taxon>
        <taxon>Pseudomonas</taxon>
        <taxon>Pseudomonas amygdali</taxon>
    </lineage>
</organism>
<feature type="domain" description="Transcriptional regulator LacI/GalR-like sensor" evidence="5">
    <location>
        <begin position="66"/>
        <end position="157"/>
    </location>
</feature>
<dbReference type="Proteomes" id="UP000050346">
    <property type="component" value="Unassembled WGS sequence"/>
</dbReference>
<dbReference type="AlphaFoldDB" id="A0A0P9RXP7"/>
<evidence type="ECO:0000256" key="3">
    <source>
        <dbReference type="ARBA" id="ARBA00023125"/>
    </source>
</evidence>
<reference evidence="6 7" key="1">
    <citation type="submission" date="2015-09" db="EMBL/GenBank/DDBJ databases">
        <title>Genome announcement of multiple Pseudomonas syringae strains.</title>
        <authorList>
            <person name="Thakur S."/>
            <person name="Wang P.W."/>
            <person name="Gong Y."/>
            <person name="Weir B.S."/>
            <person name="Guttman D.S."/>
        </authorList>
    </citation>
    <scope>NUCLEOTIDE SEQUENCE [LARGE SCALE GENOMIC DNA]</scope>
    <source>
        <strain evidence="6 7">ICMP9150</strain>
    </source>
</reference>
<evidence type="ECO:0000313" key="7">
    <source>
        <dbReference type="Proteomes" id="UP000050346"/>
    </source>
</evidence>
<dbReference type="Gene3D" id="3.40.50.2300">
    <property type="match status" value="2"/>
</dbReference>
<dbReference type="InterPro" id="IPR028082">
    <property type="entry name" value="Peripla_BP_I"/>
</dbReference>
<keyword evidence="4" id="KW-0804">Transcription</keyword>
<accession>A0A0P9RXP7</accession>
<dbReference type="EMBL" id="LJQG01000214">
    <property type="protein sequence ID" value="KPX17281.1"/>
    <property type="molecule type" value="Genomic_DNA"/>
</dbReference>
<dbReference type="GO" id="GO:0000976">
    <property type="term" value="F:transcription cis-regulatory region binding"/>
    <property type="evidence" value="ECO:0007669"/>
    <property type="project" value="TreeGrafter"/>
</dbReference>